<proteinExistence type="predicted"/>
<keyword evidence="2" id="KW-1185">Reference proteome</keyword>
<dbReference type="EMBL" id="BPLQ01000075">
    <property type="protein sequence ID" value="GIX67265.1"/>
    <property type="molecule type" value="Genomic_DNA"/>
</dbReference>
<sequence length="87" mass="10160">MCHHQELTTRVVYLFIFPNYTRMGLIFAAAQIMIAAKTCVARAEVCAHFRKFIHEFEEARQAGKYRNRNPYEGISGIPNDEMELFVF</sequence>
<comment type="caution">
    <text evidence="1">The sequence shown here is derived from an EMBL/GenBank/DDBJ whole genome shotgun (WGS) entry which is preliminary data.</text>
</comment>
<evidence type="ECO:0000313" key="1">
    <source>
        <dbReference type="EMBL" id="GIX67265.1"/>
    </source>
</evidence>
<dbReference type="AlphaFoldDB" id="A0AAV4M5Z5"/>
<protein>
    <submittedName>
        <fullName evidence="1">Uncharacterized protein</fullName>
    </submittedName>
</protein>
<reference evidence="1 2" key="1">
    <citation type="submission" date="2021-06" db="EMBL/GenBank/DDBJ databases">
        <title>Caerostris darwini draft genome.</title>
        <authorList>
            <person name="Kono N."/>
            <person name="Arakawa K."/>
        </authorList>
    </citation>
    <scope>NUCLEOTIDE SEQUENCE [LARGE SCALE GENOMIC DNA]</scope>
</reference>
<evidence type="ECO:0000313" key="2">
    <source>
        <dbReference type="Proteomes" id="UP001054837"/>
    </source>
</evidence>
<gene>
    <name evidence="1" type="ORF">CDAR_384411</name>
</gene>
<name>A0AAV4M5Z5_9ARAC</name>
<organism evidence="1 2">
    <name type="scientific">Caerostris darwini</name>
    <dbReference type="NCBI Taxonomy" id="1538125"/>
    <lineage>
        <taxon>Eukaryota</taxon>
        <taxon>Metazoa</taxon>
        <taxon>Ecdysozoa</taxon>
        <taxon>Arthropoda</taxon>
        <taxon>Chelicerata</taxon>
        <taxon>Arachnida</taxon>
        <taxon>Araneae</taxon>
        <taxon>Araneomorphae</taxon>
        <taxon>Entelegynae</taxon>
        <taxon>Araneoidea</taxon>
        <taxon>Araneidae</taxon>
        <taxon>Caerostris</taxon>
    </lineage>
</organism>
<accession>A0AAV4M5Z5</accession>
<dbReference type="Proteomes" id="UP001054837">
    <property type="component" value="Unassembled WGS sequence"/>
</dbReference>